<dbReference type="AlphaFoldDB" id="A0A5Q0LB71"/>
<dbReference type="RefSeq" id="WP_153288606.1">
    <property type="nucleotide sequence ID" value="NZ_CP045643.1"/>
</dbReference>
<dbReference type="Gene3D" id="1.10.10.10">
    <property type="entry name" value="Winged helix-like DNA-binding domain superfamily/Winged helix DNA-binding domain"/>
    <property type="match status" value="2"/>
</dbReference>
<dbReference type="SUPFAM" id="SSF46785">
    <property type="entry name" value="Winged helix' DNA-binding domain"/>
    <property type="match status" value="2"/>
</dbReference>
<dbReference type="Pfam" id="PF00392">
    <property type="entry name" value="GntR"/>
    <property type="match status" value="2"/>
</dbReference>
<evidence type="ECO:0000256" key="2">
    <source>
        <dbReference type="ARBA" id="ARBA00023125"/>
    </source>
</evidence>
<feature type="domain" description="HTH gntR-type" evidence="4">
    <location>
        <begin position="76"/>
        <end position="144"/>
    </location>
</feature>
<dbReference type="PANTHER" id="PTHR44846">
    <property type="entry name" value="MANNOSYL-D-GLYCERATE TRANSPORT/METABOLISM SYSTEM REPRESSOR MNGR-RELATED"/>
    <property type="match status" value="1"/>
</dbReference>
<organism evidence="5 6">
    <name type="scientific">Streptomyces fagopyri</name>
    <dbReference type="NCBI Taxonomy" id="2662397"/>
    <lineage>
        <taxon>Bacteria</taxon>
        <taxon>Bacillati</taxon>
        <taxon>Actinomycetota</taxon>
        <taxon>Actinomycetes</taxon>
        <taxon>Kitasatosporales</taxon>
        <taxon>Streptomycetaceae</taxon>
        <taxon>Streptomyces</taxon>
    </lineage>
</organism>
<evidence type="ECO:0000313" key="5">
    <source>
        <dbReference type="EMBL" id="QFZ74273.1"/>
    </source>
</evidence>
<reference evidence="5 6" key="1">
    <citation type="submission" date="2019-10" db="EMBL/GenBank/DDBJ databases">
        <title>A novel species.</title>
        <authorList>
            <person name="Gao J."/>
        </authorList>
    </citation>
    <scope>NUCLEOTIDE SEQUENCE [LARGE SCALE GENOMIC DNA]</scope>
    <source>
        <strain evidence="5 6">QMT-28</strain>
    </source>
</reference>
<keyword evidence="3" id="KW-0804">Transcription</keyword>
<feature type="domain" description="HTH gntR-type" evidence="4">
    <location>
        <begin position="7"/>
        <end position="73"/>
    </location>
</feature>
<dbReference type="PROSITE" id="PS50949">
    <property type="entry name" value="HTH_GNTR"/>
    <property type="match status" value="2"/>
</dbReference>
<evidence type="ECO:0000313" key="6">
    <source>
        <dbReference type="Proteomes" id="UP000326179"/>
    </source>
</evidence>
<dbReference type="EMBL" id="CP045643">
    <property type="protein sequence ID" value="QFZ74273.1"/>
    <property type="molecule type" value="Genomic_DNA"/>
</dbReference>
<dbReference type="InterPro" id="IPR050679">
    <property type="entry name" value="Bact_HTH_transcr_reg"/>
</dbReference>
<dbReference type="GO" id="GO:0003700">
    <property type="term" value="F:DNA-binding transcription factor activity"/>
    <property type="evidence" value="ECO:0007669"/>
    <property type="project" value="InterPro"/>
</dbReference>
<keyword evidence="1" id="KW-0805">Transcription regulation</keyword>
<evidence type="ECO:0000259" key="4">
    <source>
        <dbReference type="PROSITE" id="PS50949"/>
    </source>
</evidence>
<name>A0A5Q0LB71_9ACTN</name>
<keyword evidence="2" id="KW-0238">DNA-binding</keyword>
<dbReference type="GO" id="GO:0003677">
    <property type="term" value="F:DNA binding"/>
    <property type="evidence" value="ECO:0007669"/>
    <property type="project" value="UniProtKB-KW"/>
</dbReference>
<proteinExistence type="predicted"/>
<gene>
    <name evidence="5" type="ORF">GFH48_14290</name>
</gene>
<dbReference type="InterPro" id="IPR000524">
    <property type="entry name" value="Tscrpt_reg_HTH_GntR"/>
</dbReference>
<protein>
    <submittedName>
        <fullName evidence="5">GntR family transcriptional regulator</fullName>
    </submittedName>
</protein>
<dbReference type="CDD" id="cd07377">
    <property type="entry name" value="WHTH_GntR"/>
    <property type="match status" value="2"/>
</dbReference>
<dbReference type="KEGG" id="sfy:GFH48_14290"/>
<evidence type="ECO:0000256" key="1">
    <source>
        <dbReference type="ARBA" id="ARBA00023015"/>
    </source>
</evidence>
<evidence type="ECO:0000256" key="3">
    <source>
        <dbReference type="ARBA" id="ARBA00023163"/>
    </source>
</evidence>
<dbReference type="InterPro" id="IPR036390">
    <property type="entry name" value="WH_DNA-bd_sf"/>
</dbReference>
<dbReference type="Proteomes" id="UP000326179">
    <property type="component" value="Chromosome"/>
</dbReference>
<dbReference type="SMART" id="SM00345">
    <property type="entry name" value="HTH_GNTR"/>
    <property type="match status" value="2"/>
</dbReference>
<keyword evidence="6" id="KW-1185">Reference proteome</keyword>
<sequence length="145" mass="15676">MPSPSPRGTYQVISQALRERIAAGTYADGMPSEAEIGREFEVARTTVRRALHALEEAGDIKTVAGVGRIVARTAGNAPYERIMVDLLKQIRNGDLPAGARLPSEATLVERYGVSRGTIRRAVHELETAGHVEARQGVGRFVRSPS</sequence>
<dbReference type="PRINTS" id="PR00035">
    <property type="entry name" value="HTHGNTR"/>
</dbReference>
<accession>A0A5Q0LB71</accession>
<dbReference type="InterPro" id="IPR036388">
    <property type="entry name" value="WH-like_DNA-bd_sf"/>
</dbReference>